<sequence>MPYDHHKILVRREIWVLRTNPDEGCSEIVEAEGVRRISNVPPIPAPLEILEAEQMTADGVSCLVELPADAPDAAARTGPEGVHGAQVRRIPNVLPDPVFLEEVNIEVKFSAAYGGLFDAVEELSYVGHDAIETTDEDLVAAVGRPVRAMLDIWKEEEGSADYLPQLIAAARRLVDAVADYRRSAFVLPELAAAVDQLAEELSSVPLRTTL</sequence>
<accession>A0ABN3U4H9</accession>
<evidence type="ECO:0000313" key="1">
    <source>
        <dbReference type="EMBL" id="GAA2724291.1"/>
    </source>
</evidence>
<reference evidence="1 2" key="1">
    <citation type="journal article" date="2019" name="Int. J. Syst. Evol. Microbiol.">
        <title>The Global Catalogue of Microorganisms (GCM) 10K type strain sequencing project: providing services to taxonomists for standard genome sequencing and annotation.</title>
        <authorList>
            <consortium name="The Broad Institute Genomics Platform"/>
            <consortium name="The Broad Institute Genome Sequencing Center for Infectious Disease"/>
            <person name="Wu L."/>
            <person name="Ma J."/>
        </authorList>
    </citation>
    <scope>NUCLEOTIDE SEQUENCE [LARGE SCALE GENOMIC DNA]</scope>
    <source>
        <strain evidence="1 2">JCM 8201</strain>
    </source>
</reference>
<keyword evidence="2" id="KW-1185">Reference proteome</keyword>
<protein>
    <submittedName>
        <fullName evidence="1">Uncharacterized protein</fullName>
    </submittedName>
</protein>
<dbReference type="RefSeq" id="WP_344450154.1">
    <property type="nucleotide sequence ID" value="NZ_BAAATZ010000007.1"/>
</dbReference>
<gene>
    <name evidence="1" type="ORF">GCM10010439_21550</name>
</gene>
<name>A0ABN3U4H9_9ACTN</name>
<proteinExistence type="predicted"/>
<dbReference type="EMBL" id="BAAATZ010000007">
    <property type="protein sequence ID" value="GAA2724291.1"/>
    <property type="molecule type" value="Genomic_DNA"/>
</dbReference>
<dbReference type="Proteomes" id="UP001501842">
    <property type="component" value="Unassembled WGS sequence"/>
</dbReference>
<evidence type="ECO:0000313" key="2">
    <source>
        <dbReference type="Proteomes" id="UP001501842"/>
    </source>
</evidence>
<comment type="caution">
    <text evidence="1">The sequence shown here is derived from an EMBL/GenBank/DDBJ whole genome shotgun (WGS) entry which is preliminary data.</text>
</comment>
<organism evidence="1 2">
    <name type="scientific">Actinocorallia aurantiaca</name>
    <dbReference type="NCBI Taxonomy" id="46204"/>
    <lineage>
        <taxon>Bacteria</taxon>
        <taxon>Bacillati</taxon>
        <taxon>Actinomycetota</taxon>
        <taxon>Actinomycetes</taxon>
        <taxon>Streptosporangiales</taxon>
        <taxon>Thermomonosporaceae</taxon>
        <taxon>Actinocorallia</taxon>
    </lineage>
</organism>